<dbReference type="PANTHER" id="PTHR24198">
    <property type="entry name" value="ANKYRIN REPEAT AND PROTEIN KINASE DOMAIN-CONTAINING PROTEIN"/>
    <property type="match status" value="1"/>
</dbReference>
<dbReference type="EnsemblMetazoa" id="AFUN000510-RA">
    <property type="protein sequence ID" value="AFUN000510-PA"/>
    <property type="gene ID" value="AFUN000510"/>
</dbReference>
<feature type="repeat" description="ANK" evidence="3">
    <location>
        <begin position="1728"/>
        <end position="1760"/>
    </location>
</feature>
<evidence type="ECO:0000313" key="4">
    <source>
        <dbReference type="EnsemblMetazoa" id="AFUN000510-PA"/>
    </source>
</evidence>
<dbReference type="Gene3D" id="1.25.40.20">
    <property type="entry name" value="Ankyrin repeat-containing domain"/>
    <property type="match status" value="4"/>
</dbReference>
<dbReference type="PROSITE" id="PS50088">
    <property type="entry name" value="ANK_REPEAT"/>
    <property type="match status" value="2"/>
</dbReference>
<evidence type="ECO:0000256" key="1">
    <source>
        <dbReference type="ARBA" id="ARBA00022737"/>
    </source>
</evidence>
<reference evidence="4" key="1">
    <citation type="submission" date="2020-05" db="UniProtKB">
        <authorList>
            <consortium name="EnsemblMetazoa"/>
        </authorList>
    </citation>
    <scope>IDENTIFICATION</scope>
    <source>
        <strain evidence="4">FUMOZ</strain>
    </source>
</reference>
<keyword evidence="1" id="KW-0677">Repeat</keyword>
<sequence>MENNLIETIFEAITIGDETMLGNSIKQATIDTVLEFRRFFDESPLHLCVKFRGVNHLGVVRRLLASGLCDSTTVESKGQTALRCALAEGGYSELVDALIKVEIDGLDDATACYKMLRHDSLQIFKKFLFIKKLKEEEEFQHIASALIQLNVKNMVLSEDLRHFVLWKLSDYGFRKLSGNWSGAKDPNEWKNHIEVISECWSVIKLQYNTRLYTDVDDQFLHRLQTVHNILYFLKHKQFLAHLPMQQAIFCVAIFLSIYRNPKQFQEYRLMINKCLVIEFVRMISEQLAIVKTYMERTETELLSIMRRILTSNTITKDELIADLLAKIESSNMKNKAYVIKELKERVKRIDVSIKHSLIKDMLDKAESIDKPWTEEKAYELIDKLLERIECSDLPIKAQVMQQLEEMSTAVNNHTLIKELLDKVDIFDQPWTEEKANQLIEDLLMKMESSNLPNKAHVIQQLKGRAEMDSTASKDSLIKDMIDKVKRIDKPWTEEIGEKVKALDKTCRDQLVEQIGNRLRHVSHPQNVVSRLMGDWNRGKAAETIVADIVSGESFTLSHLMRGKDRRIKRKLLKCYSTTKQYYSLRKTVLYCERVRNSNEGEQSTYAEMACMKRAVQVFGEAIKNTTNSPNMPGKAEDSVKSMLTKLFPSTSKSYREMFSHNIPLKKVLLGESLDKWVFEAFRSNFNNLRMTVQLLYVIAVEDVRQSFYGYMRQRDTFEKLRSLVLYVEDMKELEQRQLACYKQVTKYYDEAKATFEKLANEPFGKTLNFQQVHERLKLQCDIVSDLSEYFNQKDAFNYSIIRKACISSDDLSAVRRLLDWKLTKRWASIFFHKMHSWWDGDDLECLTRQCEDERLFLKYFPLINLGILQNGFITMKAIEKFEYVVHTRQLTQDLKIADKIDEKALEDLNMCLKSYYDDIFTIDKKWKVLETFCNKRKLPWNKQLTRELLKGDQKHLQELYDSSRNQLRGILKQHGLDTVDGLITQLRDLPTHMLSAIEYIQLELCEMLRAVGYFGDSFHYLKSRVPMIQGLSYRNLLAHDALSYNLLTDSSMEKIVINAFVFSNTEIQLFGNTGANKWYINVPTLSQTNLWVDLQKRLLEAFKTNDVQGMHMIGQEGGEMKARFCCTQNESYLPTSFVQLPELINPCNADGPVVEYLNQYFAGFLERCNDQKYQVSMALKFRDFQAAYDRTIALGDRLIRDEMYDWEELMTNVRETDLFVDAGIDKASILRKLIERGNTAAVRDILPYFESFHSTNECGPLGNAIMYCVRSIADLLKPLSVPHPGILIFAIIVHWNEIFAYMMERVEIDQLTFACLLKTTVQARNYDIAVNLLENEAFTNFIPYAFVDCCTTAARIGEQSVLQHLLERCPTTSIVKNSLAYILDQAALKKQWHCVQLLLERDVPVNVLDFLKAKHLTLLTFVQFGKCRSVLKIKTIKPEMFGTFARHPLTLAVVIGTASKRMIRSLRKLGFDWLDCPTTLNAAIESKNKNVFETIQTLVNDRCAKNPSSDLDHFRHALMVLQRWKMISFVEESKSQEQISLICALKVKDTEMVEELLSWARQMRTIEELGILGGIVCERETVFTCYGKRNDELGLWNTRDSCEDIITRMEIWAMGGEMIWQQFTLNAQSSTPVTFYVLTTEDEVVKPPQNSTFAMSGSAPLKENLEEFLTFVNITLSNFTIIYAKFPTTDGATRHFWKIEETSCMYDILPPSEKAVDLSDMINYKGRKDETPLIISVLLNSLEMVQLLVENGANPLLADAFGITPIEYSLRTLDYSIARYLLDECVRRDLRNETGCSVMEVCNPISGDRLIHVAILVARQDIVQRLLELRVDVSVVNRKRSTPAHLAASIKLFNVCQIVKMLLDYDPSQIDTLERMNNTLLQSAVSLNKLKLLHLVLQYKPNLLLRHNGMTALGMAIVLKHIECAKCLLNYAIENNIQGITQADEDDHVLQSLFCNDYDLSKMLLEYELGHTLEEVDERDLPRIESILEKIITIQQEDSKAPEVQELTFVQELRELRVSIKAKQITSETNLPSSSSSCK</sequence>
<dbReference type="InterPro" id="IPR002110">
    <property type="entry name" value="Ankyrin_rpt"/>
</dbReference>
<dbReference type="SMART" id="SM00248">
    <property type="entry name" value="ANK"/>
    <property type="match status" value="9"/>
</dbReference>
<evidence type="ECO:0000256" key="2">
    <source>
        <dbReference type="ARBA" id="ARBA00023043"/>
    </source>
</evidence>
<dbReference type="PANTHER" id="PTHR24198:SF165">
    <property type="entry name" value="ANKYRIN REPEAT-CONTAINING PROTEIN-RELATED"/>
    <property type="match status" value="1"/>
</dbReference>
<dbReference type="VEuPathDB" id="VectorBase:AFUN2_002980"/>
<dbReference type="Pfam" id="PF00023">
    <property type="entry name" value="Ank"/>
    <property type="match status" value="1"/>
</dbReference>
<name>A0A182R2W9_ANOFN</name>
<dbReference type="VEuPathDB" id="VectorBase:AFUN000510"/>
<dbReference type="SUPFAM" id="SSF48403">
    <property type="entry name" value="Ankyrin repeat"/>
    <property type="match status" value="3"/>
</dbReference>
<dbReference type="Pfam" id="PF12796">
    <property type="entry name" value="Ank_2"/>
    <property type="match status" value="1"/>
</dbReference>
<dbReference type="PROSITE" id="PS50297">
    <property type="entry name" value="ANK_REP_REGION"/>
    <property type="match status" value="1"/>
</dbReference>
<evidence type="ECO:0000256" key="3">
    <source>
        <dbReference type="PROSITE-ProRule" id="PRU00023"/>
    </source>
</evidence>
<accession>A0A182R2W9</accession>
<feature type="repeat" description="ANK" evidence="3">
    <location>
        <begin position="1806"/>
        <end position="1838"/>
    </location>
</feature>
<protein>
    <submittedName>
        <fullName evidence="4">Uncharacterized protein</fullName>
    </submittedName>
</protein>
<dbReference type="InterPro" id="IPR036770">
    <property type="entry name" value="Ankyrin_rpt-contain_sf"/>
</dbReference>
<keyword evidence="2 3" id="KW-0040">ANK repeat</keyword>
<organism evidence="4">
    <name type="scientific">Anopheles funestus</name>
    <name type="common">African malaria mosquito</name>
    <dbReference type="NCBI Taxonomy" id="62324"/>
    <lineage>
        <taxon>Eukaryota</taxon>
        <taxon>Metazoa</taxon>
        <taxon>Ecdysozoa</taxon>
        <taxon>Arthropoda</taxon>
        <taxon>Hexapoda</taxon>
        <taxon>Insecta</taxon>
        <taxon>Pterygota</taxon>
        <taxon>Neoptera</taxon>
        <taxon>Endopterygota</taxon>
        <taxon>Diptera</taxon>
        <taxon>Nematocera</taxon>
        <taxon>Culicoidea</taxon>
        <taxon>Culicidae</taxon>
        <taxon>Anophelinae</taxon>
        <taxon>Anopheles</taxon>
    </lineage>
</organism>
<dbReference type="STRING" id="62324.A0A182R2W9"/>
<proteinExistence type="predicted"/>